<feature type="transmembrane region" description="Helical" evidence="4">
    <location>
        <begin position="1419"/>
        <end position="1439"/>
    </location>
</feature>
<evidence type="ECO:0000313" key="7">
    <source>
        <dbReference type="Proteomes" id="UP000692954"/>
    </source>
</evidence>
<feature type="transmembrane region" description="Helical" evidence="4">
    <location>
        <begin position="1459"/>
        <end position="1479"/>
    </location>
</feature>
<dbReference type="NCBIfam" id="TIGR02232">
    <property type="entry name" value="myxo_disulf_rpt"/>
    <property type="match status" value="2"/>
</dbReference>
<dbReference type="InterPro" id="IPR011936">
    <property type="entry name" value="Myxo_disulph_rpt"/>
</dbReference>
<evidence type="ECO:0000256" key="3">
    <source>
        <dbReference type="ARBA" id="ARBA00023157"/>
    </source>
</evidence>
<keyword evidence="4" id="KW-0812">Transmembrane</keyword>
<feature type="domain" description="EGF-like" evidence="5">
    <location>
        <begin position="1047"/>
        <end position="1085"/>
    </location>
</feature>
<dbReference type="PANTHER" id="PTHR15332">
    <property type="entry name" value="PROPROTEIN CONVERTASE SUBTILISIN_KEXIN TYPE 5-LIKE"/>
    <property type="match status" value="1"/>
</dbReference>
<evidence type="ECO:0000313" key="6">
    <source>
        <dbReference type="EMBL" id="CAD8067436.1"/>
    </source>
</evidence>
<dbReference type="PANTHER" id="PTHR15332:SF175">
    <property type="entry name" value="PROPROTEIN CONVERTASE SUBTILISIN_KEXIN TYPE 5-LIKE"/>
    <property type="match status" value="1"/>
</dbReference>
<protein>
    <recommendedName>
        <fullName evidence="5">EGF-like domain-containing protein</fullName>
    </recommendedName>
</protein>
<feature type="transmembrane region" description="Helical" evidence="4">
    <location>
        <begin position="1264"/>
        <end position="1284"/>
    </location>
</feature>
<accession>A0A8S1LS06</accession>
<evidence type="ECO:0000256" key="4">
    <source>
        <dbReference type="SAM" id="Phobius"/>
    </source>
</evidence>
<dbReference type="EMBL" id="CAJJDN010000023">
    <property type="protein sequence ID" value="CAD8067436.1"/>
    <property type="molecule type" value="Genomic_DNA"/>
</dbReference>
<dbReference type="Proteomes" id="UP000692954">
    <property type="component" value="Unassembled WGS sequence"/>
</dbReference>
<feature type="domain" description="EGF-like" evidence="5">
    <location>
        <begin position="999"/>
        <end position="1039"/>
    </location>
</feature>
<dbReference type="SMART" id="SM00181">
    <property type="entry name" value="EGF"/>
    <property type="match status" value="7"/>
</dbReference>
<keyword evidence="7" id="KW-1185">Reference proteome</keyword>
<feature type="transmembrane region" description="Helical" evidence="4">
    <location>
        <begin position="1529"/>
        <end position="1560"/>
    </location>
</feature>
<proteinExistence type="predicted"/>
<evidence type="ECO:0000256" key="2">
    <source>
        <dbReference type="ARBA" id="ARBA00022737"/>
    </source>
</evidence>
<dbReference type="CDD" id="cd00064">
    <property type="entry name" value="FU"/>
    <property type="match status" value="1"/>
</dbReference>
<feature type="domain" description="EGF-like" evidence="5">
    <location>
        <begin position="151"/>
        <end position="182"/>
    </location>
</feature>
<keyword evidence="3" id="KW-1015">Disulfide bond</keyword>
<feature type="domain" description="EGF-like" evidence="5">
    <location>
        <begin position="720"/>
        <end position="765"/>
    </location>
</feature>
<feature type="domain" description="EGF-like" evidence="5">
    <location>
        <begin position="821"/>
        <end position="860"/>
    </location>
</feature>
<name>A0A8S1LS06_9CILI</name>
<gene>
    <name evidence="6" type="ORF">PSON_ATCC_30995.1.T0230024</name>
</gene>
<reference evidence="6" key="1">
    <citation type="submission" date="2021-01" db="EMBL/GenBank/DDBJ databases">
        <authorList>
            <consortium name="Genoscope - CEA"/>
            <person name="William W."/>
        </authorList>
    </citation>
    <scope>NUCLEOTIDE SEQUENCE</scope>
</reference>
<feature type="transmembrane region" description="Helical" evidence="4">
    <location>
        <begin position="1356"/>
        <end position="1381"/>
    </location>
</feature>
<feature type="transmembrane region" description="Helical" evidence="4">
    <location>
        <begin position="1291"/>
        <end position="1308"/>
    </location>
</feature>
<keyword evidence="4" id="KW-1133">Transmembrane helix</keyword>
<sequence length="1702" mass="198944">MEWFGLNSDQSLSSLTQIDPTLCTPTSPTYLAGGRDKIWRKIQMPTNRKFSAIRIELDFYYIEQMNEVQTMVYLNQVIISETLQSQSFLSTPTSVIYCNRPASNNTADSSAFRLNYFNEFRESQIEIFIEQIGLQPIKIYALSGFYLYVQFCDLYCEICNEQGQCERCQEGLKLIEGQCNCSYNGESYNSLFQLDTPNIQCLNSCPIGYVPDTQGICQSGISNLLFQDLFGDFNTYLFYIIKDKYYSNLTDNSNRIAQIGNQKMAGPFFYNEQIAYSQLSIIGNSEIMIKLRIYFLRYQQSKQVGGQICLKFNNYTVLQIYDYSYPVLHHSQGTAHVNNIQICNFQQSDNCYQSDIYFQMYLDYEINEITFEGQFTIIQPLRGWCLSNFEILEQQITTSVYQCIDNCLTCPFRQPKSCISCKSGYFKFANKCLIKCPLQTMLIGNECVENGMSGQFDYILNILYDDNNYQDEIQNLSQNYEGQLSKTSKFMYNSNIYSVLGGFSIWSYEQISHLIKNDRPFYKAFIKLNVVCIDLIFNEIFQIFVNVTGVTYKITTATPNLNEFKLISVGNIMGSAQWNEYIAEVFIEFASFQSIDNLLLTFSISQFRNQSQYYGIFNYRVMVLPCPQFCNQCDSSGNCQNWIKHISLESGNCAKGYFYDYQFNSCSQCLDGCYECSNSYQCIQCFPKYSNIHGQCYCSTTQELSNTCTYKYPCNKGCLLCGYNIEDNLNKIQRCLICDESNHYWMNINKCSCLEGYYMEDQICQPCSELCQACHQYPRLCTKCDPSLNRILKYQQCECLFGYYSQESFKECFKCNITCKTCQLQSTVCTSCYIDQFRNLLENQCLCKDGYFDSGNEICTECDKICKTCLDIITCSSCYQEQNRKLNLNNTKCICEIGYYEIENKLECVPCHFSCQFCQNSDQNNMCIRCPITREPSTKTTIFSCICKRGYYESNMMECLDCRNYQNPPDTHYCYSKCGDNIIQWNEDCDDGNHNQKDECSFCIFSHSYCQNPLCKLCQMGQCQNCIDGYFLNQNNQCEQCDQSCQTCKNKSNDCLICNLLNENDLTCIICDSRQGFQLKDGKCINICGDGQRVINEECDDGNQFSNDGCYNCLIENDWICEDICQQINYPYLIFEENPYNNLFQEQRNLIFKSSIPLKSQSSFLDICQFSTKNDQQKIEILQLQDLTDYFDEYVILKIHVQILLKDKNENPILICSIKNPQNYQSKQGITFKQQIFYIQLLKYLKPTQQVINATESLIYLNKYVLYILLGLALLSIIVGGLHIFWNLLDVLQLISYFQFFNILYPYNVDTYFQLFDFAQFDFLKVFLSIEDLVNSYVISPEPHYKFVLKGYSSTFYINAFTVFITFMTTLSIYIFCIIGFKIVTKLITYYTSDNLYIDYEPNFIKYLILRIIRYVQKILLKIIYFLGSGFLRTFMSVAYDYNLAIFLQLQTYNIQNSFLTSSLIMSVLFFSIQVVFIFQGFSIMNNHPYHFKQQQVIQKYGAIFESIKIRESKPYSKFYNLILLCKKVFFIFILVFCYCETLFTILTCSLLNVAFIIYLQFNKPLEDIYEHYKIIGSEIIIFLVEIVIVILFCQQKKESNEDNEILIGWFIITLCTFLILFQFFLDVKQHFDYLIKIYQVLRNIISRIKNYFTKPLQAPQESKAFLEQTTKSQQIILEQTIQSQKSQQFKSRKVVTFRLDN</sequence>
<comment type="caution">
    <text evidence="6">The sequence shown here is derived from an EMBL/GenBank/DDBJ whole genome shotgun (WGS) entry which is preliminary data.</text>
</comment>
<organism evidence="6 7">
    <name type="scientific">Paramecium sonneborni</name>
    <dbReference type="NCBI Taxonomy" id="65129"/>
    <lineage>
        <taxon>Eukaryota</taxon>
        <taxon>Sar</taxon>
        <taxon>Alveolata</taxon>
        <taxon>Ciliophora</taxon>
        <taxon>Intramacronucleata</taxon>
        <taxon>Oligohymenophorea</taxon>
        <taxon>Peniculida</taxon>
        <taxon>Parameciidae</taxon>
        <taxon>Paramecium</taxon>
    </lineage>
</organism>
<keyword evidence="1" id="KW-0732">Signal</keyword>
<dbReference type="Pfam" id="PF13948">
    <property type="entry name" value="DUF4215"/>
    <property type="match status" value="2"/>
</dbReference>
<dbReference type="OrthoDB" id="300641at2759"/>
<dbReference type="InterPro" id="IPR006212">
    <property type="entry name" value="Furin_repeat"/>
</dbReference>
<keyword evidence="4" id="KW-0472">Membrane</keyword>
<feature type="domain" description="EGF-like" evidence="5">
    <location>
        <begin position="910"/>
        <end position="960"/>
    </location>
</feature>
<feature type="domain" description="EGF-like" evidence="5">
    <location>
        <begin position="861"/>
        <end position="909"/>
    </location>
</feature>
<evidence type="ECO:0000256" key="1">
    <source>
        <dbReference type="ARBA" id="ARBA00022729"/>
    </source>
</evidence>
<feature type="transmembrane region" description="Helical" evidence="4">
    <location>
        <begin position="1606"/>
        <end position="1626"/>
    </location>
</feature>
<dbReference type="SMART" id="SM00261">
    <property type="entry name" value="FU"/>
    <property type="match status" value="7"/>
</dbReference>
<feature type="transmembrane region" description="Helical" evidence="4">
    <location>
        <begin position="1572"/>
        <end position="1594"/>
    </location>
</feature>
<evidence type="ECO:0000259" key="5">
    <source>
        <dbReference type="SMART" id="SM00181"/>
    </source>
</evidence>
<keyword evidence="2" id="KW-0677">Repeat</keyword>
<dbReference type="InterPro" id="IPR000742">
    <property type="entry name" value="EGF"/>
</dbReference>